<evidence type="ECO:0000313" key="4">
    <source>
        <dbReference type="Proteomes" id="UP000460287"/>
    </source>
</evidence>
<accession>A0A7X2T2F0</accession>
<evidence type="ECO:0000256" key="1">
    <source>
        <dbReference type="ARBA" id="ARBA00009277"/>
    </source>
</evidence>
<dbReference type="Pfam" id="PF22483">
    <property type="entry name" value="Mu-transpos_C_2"/>
    <property type="match status" value="1"/>
</dbReference>
<dbReference type="NCBIfam" id="NF033546">
    <property type="entry name" value="transpos_IS21"/>
    <property type="match status" value="1"/>
</dbReference>
<keyword evidence="4" id="KW-1185">Reference proteome</keyword>
<evidence type="ECO:0000313" key="3">
    <source>
        <dbReference type="EMBL" id="MSR92716.1"/>
    </source>
</evidence>
<dbReference type="InterPro" id="IPR036397">
    <property type="entry name" value="RNaseH_sf"/>
</dbReference>
<dbReference type="PANTHER" id="PTHR35004:SF7">
    <property type="entry name" value="INTEGRASE PROTEIN"/>
    <property type="match status" value="1"/>
</dbReference>
<dbReference type="Gene3D" id="3.30.420.10">
    <property type="entry name" value="Ribonuclease H-like superfamily/Ribonuclease H"/>
    <property type="match status" value="1"/>
</dbReference>
<dbReference type="RefSeq" id="WP_154532860.1">
    <property type="nucleotide sequence ID" value="NZ_VULX01000053.1"/>
</dbReference>
<dbReference type="EMBL" id="VULX01000053">
    <property type="protein sequence ID" value="MSR92716.1"/>
    <property type="molecule type" value="Genomic_DNA"/>
</dbReference>
<sequence length="464" mass="54724">MNKQDIILMYIRDRKSKRCISRETGFARKTVDKYINDYEAELKELGIDYNDDVKRQELISRLTDKPKYKSSPRVRKVATEELVDRIKFFLDENKTKRLTGLSKQQKKKKDIYEELISEGFKVSYPTVSRVINRIEYKVQEAYIKQEYLPGDVVEFDWGTVKLKTEGGILRQYQMAVFTSAYSNYRWAKLFPKQTSQCFIEAHSDFFEYIGCSFATVVYDNMKTAVKKFTSLTEKEPTEDLLKLSLYYRFNFRFCNIRSGNEKGHVERSVEVVRRKAFSHKDSFQSLDDANKYLQSICEKINDIKAANKEKSPKEMFNEEKSTLLPTFGKFEAARLEMLRVDKFSTIVVDNCHYSVPDRFVNQILKCKIYSNDIIVYFEDKEIAHHKKSPSQHQWIIELNHYFTTLQRKPHALINSCAFKQIDKSIAQIYNMYFKNKEKDFIELLQLIGDVGLDKVQRSISVIKK</sequence>
<dbReference type="InterPro" id="IPR012337">
    <property type="entry name" value="RNaseH-like_sf"/>
</dbReference>
<reference evidence="3 4" key="1">
    <citation type="submission" date="2019-08" db="EMBL/GenBank/DDBJ databases">
        <title>In-depth cultivation of the pig gut microbiome towards novel bacterial diversity and tailored functional studies.</title>
        <authorList>
            <person name="Wylensek D."/>
            <person name="Hitch T.C.A."/>
            <person name="Clavel T."/>
        </authorList>
    </citation>
    <scope>NUCLEOTIDE SEQUENCE [LARGE SCALE GENOMIC DNA]</scope>
    <source>
        <strain evidence="3 4">WCA-383-APC-5B</strain>
    </source>
</reference>
<dbReference type="SUPFAM" id="SSF53098">
    <property type="entry name" value="Ribonuclease H-like"/>
    <property type="match status" value="1"/>
</dbReference>
<comment type="caution">
    <text evidence="3">The sequence shown here is derived from an EMBL/GenBank/DDBJ whole genome shotgun (WGS) entry which is preliminary data.</text>
</comment>
<dbReference type="InterPro" id="IPR001584">
    <property type="entry name" value="Integrase_cat-core"/>
</dbReference>
<dbReference type="GO" id="GO:0003676">
    <property type="term" value="F:nucleic acid binding"/>
    <property type="evidence" value="ECO:0007669"/>
    <property type="project" value="InterPro"/>
</dbReference>
<comment type="similarity">
    <text evidence="1">Belongs to the transposase IS21/IS408/IS1162 family.</text>
</comment>
<feature type="domain" description="Integrase catalytic" evidence="2">
    <location>
        <begin position="145"/>
        <end position="320"/>
    </location>
</feature>
<protein>
    <submittedName>
        <fullName evidence="3">IS21 family transposase</fullName>
    </submittedName>
</protein>
<name>A0A7X2T2F0_9CLOT</name>
<dbReference type="GO" id="GO:0015074">
    <property type="term" value="P:DNA integration"/>
    <property type="evidence" value="ECO:0007669"/>
    <property type="project" value="InterPro"/>
</dbReference>
<dbReference type="InterPro" id="IPR054353">
    <property type="entry name" value="IstA-like_C"/>
</dbReference>
<evidence type="ECO:0000259" key="2">
    <source>
        <dbReference type="PROSITE" id="PS50994"/>
    </source>
</evidence>
<organism evidence="3 4">
    <name type="scientific">Inconstantimicrobium porci</name>
    <dbReference type="NCBI Taxonomy" id="2652291"/>
    <lineage>
        <taxon>Bacteria</taxon>
        <taxon>Bacillati</taxon>
        <taxon>Bacillota</taxon>
        <taxon>Clostridia</taxon>
        <taxon>Eubacteriales</taxon>
        <taxon>Clostridiaceae</taxon>
        <taxon>Inconstantimicrobium</taxon>
    </lineage>
</organism>
<dbReference type="AlphaFoldDB" id="A0A7X2T2F0"/>
<dbReference type="PANTHER" id="PTHR35004">
    <property type="entry name" value="TRANSPOSASE RV3428C-RELATED"/>
    <property type="match status" value="1"/>
</dbReference>
<gene>
    <name evidence="3" type="ORF">FYJ33_15435</name>
</gene>
<proteinExistence type="inferred from homology"/>
<dbReference type="Proteomes" id="UP000460287">
    <property type="component" value="Unassembled WGS sequence"/>
</dbReference>
<dbReference type="PROSITE" id="PS50994">
    <property type="entry name" value="INTEGRASE"/>
    <property type="match status" value="1"/>
</dbReference>